<dbReference type="InterPro" id="IPR034655">
    <property type="entry name" value="AlgX_N"/>
</dbReference>
<keyword evidence="10" id="KW-1185">Reference proteome</keyword>
<name>A0ABV7IZW5_9RHOB</name>
<evidence type="ECO:0000256" key="7">
    <source>
        <dbReference type="SAM" id="SignalP"/>
    </source>
</evidence>
<evidence type="ECO:0000256" key="4">
    <source>
        <dbReference type="ARBA" id="ARBA00022729"/>
    </source>
</evidence>
<evidence type="ECO:0000256" key="1">
    <source>
        <dbReference type="ARBA" id="ARBA00004418"/>
    </source>
</evidence>
<sequence>MNAAFQFAAALGLSLAAAPVMAQTASHFDCSNYEFNTALPAIEGKDGVFFRTFADLRMQHPLDDRTVHMMGQLAKVLKENGTTLIYVTIPSKSQGMPQYLPAHAADYGFQPEVADAIYTDFVTRLNKAGVDAPDMMTALRANKGGERAFFGADFHWTSQGARLGAQAIAARIKADPAYADLPKQTFVTTPIAPEVAFSGMRRTLQGYCANALPPTETMAYKTEAVASDSAAASGLDIFAADDSVLPAVLVGTSYSDSPINNFAGFLAEYAQLEIVNYAITGGNQFGSMTSYMTSDEFKAQRPRFLIWENPIYNNLAQYGAAPLEELIAAAGNTCTKSLPVTKLDANTVEASLESLKVGSDDAIYANFGGEGPRVANFSIESAAGLIRHSKIERSQRLRATGNFYLGLSAFTMPNITKVTVHFDRPVSDSTTLNFCANTKGDAS</sequence>
<evidence type="ECO:0000259" key="8">
    <source>
        <dbReference type="Pfam" id="PF16822"/>
    </source>
</evidence>
<dbReference type="RefSeq" id="WP_380073682.1">
    <property type="nucleotide sequence ID" value="NZ_JBHRTO010000001.1"/>
</dbReference>
<dbReference type="EMBL" id="JBHRTO010000001">
    <property type="protein sequence ID" value="MFC3182102.1"/>
    <property type="molecule type" value="Genomic_DNA"/>
</dbReference>
<organism evidence="9 10">
    <name type="scientific">Cypionkella sinensis</name>
    <dbReference type="NCBI Taxonomy" id="1756043"/>
    <lineage>
        <taxon>Bacteria</taxon>
        <taxon>Pseudomonadati</taxon>
        <taxon>Pseudomonadota</taxon>
        <taxon>Alphaproteobacteria</taxon>
        <taxon>Rhodobacterales</taxon>
        <taxon>Paracoccaceae</taxon>
        <taxon>Cypionkella</taxon>
    </lineage>
</organism>
<feature type="domain" description="AlgX/AlgJ SGNH hydrolase-like" evidence="8">
    <location>
        <begin position="42"/>
        <end position="310"/>
    </location>
</feature>
<reference evidence="10" key="1">
    <citation type="journal article" date="2019" name="Int. J. Syst. Evol. Microbiol.">
        <title>The Global Catalogue of Microorganisms (GCM) 10K type strain sequencing project: providing services to taxonomists for standard genome sequencing and annotation.</title>
        <authorList>
            <consortium name="The Broad Institute Genomics Platform"/>
            <consortium name="The Broad Institute Genome Sequencing Center for Infectious Disease"/>
            <person name="Wu L."/>
            <person name="Ma J."/>
        </authorList>
    </citation>
    <scope>NUCLEOTIDE SEQUENCE [LARGE SCALE GENOMIC DNA]</scope>
    <source>
        <strain evidence="10">KCTC 52039</strain>
    </source>
</reference>
<accession>A0ABV7IZW5</accession>
<protein>
    <recommendedName>
        <fullName evidence="8">AlgX/AlgJ SGNH hydrolase-like domain-containing protein</fullName>
    </recommendedName>
</protein>
<comment type="caution">
    <text evidence="9">The sequence shown here is derived from an EMBL/GenBank/DDBJ whole genome shotgun (WGS) entry which is preliminary data.</text>
</comment>
<comment type="pathway">
    <text evidence="2">Glycan biosynthesis; alginate biosynthesis.</text>
</comment>
<evidence type="ECO:0000256" key="3">
    <source>
        <dbReference type="ARBA" id="ARBA00022679"/>
    </source>
</evidence>
<evidence type="ECO:0000256" key="6">
    <source>
        <dbReference type="ARBA" id="ARBA00022841"/>
    </source>
</evidence>
<evidence type="ECO:0000313" key="10">
    <source>
        <dbReference type="Proteomes" id="UP001595547"/>
    </source>
</evidence>
<keyword evidence="4 7" id="KW-0732">Signal</keyword>
<feature type="chain" id="PRO_5045455595" description="AlgX/AlgJ SGNH hydrolase-like domain-containing protein" evidence="7">
    <location>
        <begin position="23"/>
        <end position="443"/>
    </location>
</feature>
<dbReference type="CDD" id="cd14441">
    <property type="entry name" value="AlgX_N"/>
    <property type="match status" value="1"/>
</dbReference>
<evidence type="ECO:0000313" key="9">
    <source>
        <dbReference type="EMBL" id="MFC3182102.1"/>
    </source>
</evidence>
<comment type="subcellular location">
    <subcellularLocation>
        <location evidence="1">Periplasm</location>
    </subcellularLocation>
</comment>
<dbReference type="Pfam" id="PF16822">
    <property type="entry name" value="ALGX"/>
    <property type="match status" value="1"/>
</dbReference>
<evidence type="ECO:0000256" key="5">
    <source>
        <dbReference type="ARBA" id="ARBA00022764"/>
    </source>
</evidence>
<feature type="signal peptide" evidence="7">
    <location>
        <begin position="1"/>
        <end position="22"/>
    </location>
</feature>
<keyword evidence="5" id="KW-0574">Periplasm</keyword>
<evidence type="ECO:0000256" key="2">
    <source>
        <dbReference type="ARBA" id="ARBA00005182"/>
    </source>
</evidence>
<proteinExistence type="predicted"/>
<keyword evidence="6" id="KW-0016">Alginate biosynthesis</keyword>
<gene>
    <name evidence="9" type="ORF">ACFOGH_13955</name>
</gene>
<dbReference type="Proteomes" id="UP001595547">
    <property type="component" value="Unassembled WGS sequence"/>
</dbReference>
<dbReference type="InterPro" id="IPR031811">
    <property type="entry name" value="ALGX/ALGJ_SGNH-like"/>
</dbReference>
<keyword evidence="3" id="KW-0808">Transferase</keyword>